<dbReference type="InterPro" id="IPR036249">
    <property type="entry name" value="Thioredoxin-like_sf"/>
</dbReference>
<comment type="similarity">
    <text evidence="1">Belongs to the thioredoxin family. DsbA subfamily.</text>
</comment>
<reference evidence="8 9" key="1">
    <citation type="submission" date="2019-04" db="EMBL/GenBank/DDBJ databases">
        <authorList>
            <person name="Hwang J.C."/>
        </authorList>
    </citation>
    <scope>NUCLEOTIDE SEQUENCE [LARGE SCALE GENOMIC DNA]</scope>
    <source>
        <strain evidence="8 9">IMCC35002</strain>
    </source>
</reference>
<dbReference type="PIRSF" id="PIRSF001488">
    <property type="entry name" value="Tdi_protein"/>
    <property type="match status" value="1"/>
</dbReference>
<proteinExistence type="inferred from homology"/>
<evidence type="ECO:0000256" key="4">
    <source>
        <dbReference type="ARBA" id="ARBA00023284"/>
    </source>
</evidence>
<evidence type="ECO:0000259" key="7">
    <source>
        <dbReference type="Pfam" id="PF01323"/>
    </source>
</evidence>
<name>A0A4U1BTI9_9GAMM</name>
<dbReference type="GO" id="GO:0042597">
    <property type="term" value="C:periplasmic space"/>
    <property type="evidence" value="ECO:0007669"/>
    <property type="project" value="UniProtKB-SubCell"/>
</dbReference>
<dbReference type="PANTHER" id="PTHR35891">
    <property type="entry name" value="THIOL:DISULFIDE INTERCHANGE PROTEIN DSBA"/>
    <property type="match status" value="1"/>
</dbReference>
<protein>
    <recommendedName>
        <fullName evidence="5">Thiol:disulfide interchange protein</fullName>
    </recommendedName>
</protein>
<evidence type="ECO:0000256" key="1">
    <source>
        <dbReference type="ARBA" id="ARBA00005791"/>
    </source>
</evidence>
<dbReference type="SUPFAM" id="SSF52833">
    <property type="entry name" value="Thioredoxin-like"/>
    <property type="match status" value="1"/>
</dbReference>
<dbReference type="InterPro" id="IPR050824">
    <property type="entry name" value="Thiol_disulfide_DsbA"/>
</dbReference>
<dbReference type="PANTHER" id="PTHR35891:SF2">
    <property type="entry name" value="THIOL:DISULFIDE INTERCHANGE PROTEIN DSBA"/>
    <property type="match status" value="1"/>
</dbReference>
<sequence>MRGIIVLVRFITLITLLFTGLVNGAQFQEGVHYKVVNGLSESAPNVVREYFSYNCGHCKNFDPVLKVIMDEVGDAATLERTPVGFNRTSWQLSAKGYYLSEILGVTEQTHEAFFHQIHNLGQPFTTDSQLRNFFINHGISPMQYDAAAAGSELKMAISNGDSRASLAGLKGVPSVVVGGKYLIVNPGKTVKDYVALVKYLSTLP</sequence>
<evidence type="ECO:0000256" key="3">
    <source>
        <dbReference type="ARBA" id="ARBA00023157"/>
    </source>
</evidence>
<accession>A0A4U1BTI9</accession>
<dbReference type="GO" id="GO:0016491">
    <property type="term" value="F:oxidoreductase activity"/>
    <property type="evidence" value="ECO:0007669"/>
    <property type="project" value="InterPro"/>
</dbReference>
<dbReference type="Pfam" id="PF01323">
    <property type="entry name" value="DSBA"/>
    <property type="match status" value="1"/>
</dbReference>
<dbReference type="InterPro" id="IPR001853">
    <property type="entry name" value="DSBA-like_thioredoxin_dom"/>
</dbReference>
<dbReference type="InterPro" id="IPR023205">
    <property type="entry name" value="DsbA/DsbL"/>
</dbReference>
<dbReference type="Proteomes" id="UP000305675">
    <property type="component" value="Unassembled WGS sequence"/>
</dbReference>
<evidence type="ECO:0000313" key="8">
    <source>
        <dbReference type="EMBL" id="TKB57325.1"/>
    </source>
</evidence>
<organism evidence="8 9">
    <name type="scientific">Ferrimonas aestuarii</name>
    <dbReference type="NCBI Taxonomy" id="2569539"/>
    <lineage>
        <taxon>Bacteria</taxon>
        <taxon>Pseudomonadati</taxon>
        <taxon>Pseudomonadota</taxon>
        <taxon>Gammaproteobacteria</taxon>
        <taxon>Alteromonadales</taxon>
        <taxon>Ferrimonadaceae</taxon>
        <taxon>Ferrimonas</taxon>
    </lineage>
</organism>
<dbReference type="AlphaFoldDB" id="A0A4U1BTI9"/>
<dbReference type="EMBL" id="SWCJ01000002">
    <property type="protein sequence ID" value="TKB57325.1"/>
    <property type="molecule type" value="Genomic_DNA"/>
</dbReference>
<evidence type="ECO:0000256" key="6">
    <source>
        <dbReference type="PIRSR" id="PIRSR001488-1"/>
    </source>
</evidence>
<keyword evidence="4" id="KW-0676">Redox-active center</keyword>
<evidence type="ECO:0000256" key="2">
    <source>
        <dbReference type="ARBA" id="ARBA00022729"/>
    </source>
</evidence>
<evidence type="ECO:0000256" key="5">
    <source>
        <dbReference type="PIRNR" id="PIRNR001488"/>
    </source>
</evidence>
<dbReference type="OrthoDB" id="9784896at2"/>
<feature type="disulfide bond" description="Redox-active" evidence="6">
    <location>
        <begin position="55"/>
        <end position="58"/>
    </location>
</feature>
<keyword evidence="2" id="KW-0732">Signal</keyword>
<comment type="caution">
    <text evidence="8">The sequence shown here is derived from an EMBL/GenBank/DDBJ whole genome shotgun (WGS) entry which is preliminary data.</text>
</comment>
<dbReference type="CDD" id="cd03019">
    <property type="entry name" value="DsbA_DsbA"/>
    <property type="match status" value="1"/>
</dbReference>
<keyword evidence="5" id="KW-0574">Periplasm</keyword>
<dbReference type="Gene3D" id="3.40.30.10">
    <property type="entry name" value="Glutaredoxin"/>
    <property type="match status" value="1"/>
</dbReference>
<gene>
    <name evidence="8" type="ORF">FCL42_03340</name>
</gene>
<comment type="subcellular location">
    <subcellularLocation>
        <location evidence="5">Periplasm</location>
    </subcellularLocation>
</comment>
<keyword evidence="9" id="KW-1185">Reference proteome</keyword>
<keyword evidence="3 5" id="KW-1015">Disulfide bond</keyword>
<evidence type="ECO:0000313" key="9">
    <source>
        <dbReference type="Proteomes" id="UP000305675"/>
    </source>
</evidence>
<feature type="domain" description="DSBA-like thioredoxin" evidence="7">
    <location>
        <begin position="69"/>
        <end position="183"/>
    </location>
</feature>